<comment type="caution">
    <text evidence="1">The sequence shown here is derived from an EMBL/GenBank/DDBJ whole genome shotgun (WGS) entry which is preliminary data.</text>
</comment>
<name>A0ABT0GK32_9GAMM</name>
<evidence type="ECO:0000313" key="2">
    <source>
        <dbReference type="Proteomes" id="UP001431449"/>
    </source>
</evidence>
<dbReference type="EMBL" id="JALNMH010000009">
    <property type="protein sequence ID" value="MCK7594375.1"/>
    <property type="molecule type" value="Genomic_DNA"/>
</dbReference>
<evidence type="ECO:0000313" key="1">
    <source>
        <dbReference type="EMBL" id="MCK7594375.1"/>
    </source>
</evidence>
<protein>
    <submittedName>
        <fullName evidence="1">DUF1501 domain-containing protein</fullName>
    </submittedName>
</protein>
<accession>A0ABT0GK32</accession>
<dbReference type="PANTHER" id="PTHR43737">
    <property type="entry name" value="BLL7424 PROTEIN"/>
    <property type="match status" value="1"/>
</dbReference>
<proteinExistence type="predicted"/>
<gene>
    <name evidence="1" type="ORF">M0G41_11925</name>
</gene>
<dbReference type="PANTHER" id="PTHR43737:SF1">
    <property type="entry name" value="DUF1501 DOMAIN-CONTAINING PROTEIN"/>
    <property type="match status" value="1"/>
</dbReference>
<sequence length="463" mass="49220">MNRREWLKSSLLAGAGAGSLLGPLGQLRLISGAAQAANKGAADYRALVCVFLYGGNDSFNTIVPRDAATHAVYTASRGGSLVIPRADAQALPLNPLAAPAGGGEYGLHPGMQGLQQLFNGGQCAVVANVGPLTVPTTRSQFRNGSVPVPPQLFSHNDQIVMWETSLPDSTERTGWAGRAADLLRFANAEQRLSTCISLSGANGMQVGRDVQPYFMGVQGTESIDFIENSWNAHRLASFEALQQLAERPTAHRFERQYASVMRRARDTHALLSAALDATPAPATAFPASRLGRQLAMVARMIAARERIGVSRQVFFVSDGGYDTHDNQLEDHAALLPNLSASLRAFYDATVELGVANSVTSFTASDFGRTVSVNGDGTDHGWGGHHFVIGGGVQGRRFLGTMPNLQSDGPDDAAWGQIIPTTSVDQYAGTLARWLGASDTEIRSTVVPNIGRFGGSDPYLPLFA</sequence>
<dbReference type="InterPro" id="IPR010869">
    <property type="entry name" value="DUF1501"/>
</dbReference>
<organism evidence="1 2">
    <name type="scientific">Pseudomarimonas salicorniae</name>
    <dbReference type="NCBI Taxonomy" id="2933270"/>
    <lineage>
        <taxon>Bacteria</taxon>
        <taxon>Pseudomonadati</taxon>
        <taxon>Pseudomonadota</taxon>
        <taxon>Gammaproteobacteria</taxon>
        <taxon>Lysobacterales</taxon>
        <taxon>Lysobacteraceae</taxon>
        <taxon>Pseudomarimonas</taxon>
    </lineage>
</organism>
<dbReference type="Pfam" id="PF07394">
    <property type="entry name" value="DUF1501"/>
    <property type="match status" value="1"/>
</dbReference>
<dbReference type="Proteomes" id="UP001431449">
    <property type="component" value="Unassembled WGS sequence"/>
</dbReference>
<keyword evidence="2" id="KW-1185">Reference proteome</keyword>
<dbReference type="RefSeq" id="WP_248209467.1">
    <property type="nucleotide sequence ID" value="NZ_JALNMH010000009.1"/>
</dbReference>
<reference evidence="1" key="1">
    <citation type="submission" date="2022-04" db="EMBL/GenBank/DDBJ databases">
        <title>Lysobacter sp. CAU 1642 isolated from sea sand.</title>
        <authorList>
            <person name="Kim W."/>
        </authorList>
    </citation>
    <scope>NUCLEOTIDE SEQUENCE</scope>
    <source>
        <strain evidence="1">CAU 1642</strain>
    </source>
</reference>